<comment type="caution">
    <text evidence="1">The sequence shown here is derived from an EMBL/GenBank/DDBJ whole genome shotgun (WGS) entry which is preliminary data.</text>
</comment>
<reference evidence="1 2" key="1">
    <citation type="submission" date="2006-02" db="EMBL/GenBank/DDBJ databases">
        <authorList>
            <person name="Amann R."/>
            <person name="Ferriera S."/>
            <person name="Johnson J."/>
            <person name="Kravitz S."/>
            <person name="Halpern A."/>
            <person name="Remington K."/>
            <person name="Beeson K."/>
            <person name="Tran B."/>
            <person name="Rogers Y.-H."/>
            <person name="Friedman R."/>
            <person name="Venter J.C."/>
        </authorList>
    </citation>
    <scope>NUCLEOTIDE SEQUENCE [LARGE SCALE GENOMIC DNA]</scope>
    <source>
        <strain evidence="1 2">DSM 3645</strain>
    </source>
</reference>
<protein>
    <submittedName>
        <fullName evidence="1">Uncharacterized protein</fullName>
    </submittedName>
</protein>
<dbReference type="Proteomes" id="UP000004358">
    <property type="component" value="Unassembled WGS sequence"/>
</dbReference>
<dbReference type="HOGENOM" id="CLU_2092054_0_0_0"/>
<organism evidence="1 2">
    <name type="scientific">Blastopirellula marina DSM 3645</name>
    <dbReference type="NCBI Taxonomy" id="314230"/>
    <lineage>
        <taxon>Bacteria</taxon>
        <taxon>Pseudomonadati</taxon>
        <taxon>Planctomycetota</taxon>
        <taxon>Planctomycetia</taxon>
        <taxon>Pirellulales</taxon>
        <taxon>Pirellulaceae</taxon>
        <taxon>Blastopirellula</taxon>
    </lineage>
</organism>
<proteinExistence type="predicted"/>
<name>A3ZTJ4_9BACT</name>
<evidence type="ECO:0000313" key="1">
    <source>
        <dbReference type="EMBL" id="EAQ80257.1"/>
    </source>
</evidence>
<evidence type="ECO:0000313" key="2">
    <source>
        <dbReference type="Proteomes" id="UP000004358"/>
    </source>
</evidence>
<accession>A3ZTJ4</accession>
<dbReference type="EMBL" id="AANZ01000010">
    <property type="protein sequence ID" value="EAQ80257.1"/>
    <property type="molecule type" value="Genomic_DNA"/>
</dbReference>
<dbReference type="AlphaFoldDB" id="A3ZTJ4"/>
<sequence>MGLDRTPCFFELADGTGQDSMFFRVGRWDWTGLHIFSGWQMGLDRTPCFFGLADGTGQDSMFFGVSRPGRWVAQAAMLIELGGWNSLALSALPIFFQLPRFFQKWEFVARSQAPRR</sequence>
<gene>
    <name evidence="1" type="ORF">DSM3645_19713</name>
</gene>